<dbReference type="EMBL" id="JAAKZG010000023">
    <property type="protein sequence ID" value="NGN44988.1"/>
    <property type="molecule type" value="Genomic_DNA"/>
</dbReference>
<evidence type="ECO:0000313" key="1">
    <source>
        <dbReference type="EMBL" id="NGN44988.1"/>
    </source>
</evidence>
<proteinExistence type="predicted"/>
<protein>
    <submittedName>
        <fullName evidence="1">Phage tail assembly chaperone</fullName>
    </submittedName>
</protein>
<organism evidence="1 2">
    <name type="scientific">Mesorhizobium zhangyense</name>
    <dbReference type="NCBI Taxonomy" id="1776730"/>
    <lineage>
        <taxon>Bacteria</taxon>
        <taxon>Pseudomonadati</taxon>
        <taxon>Pseudomonadota</taxon>
        <taxon>Alphaproteobacteria</taxon>
        <taxon>Hyphomicrobiales</taxon>
        <taxon>Phyllobacteriaceae</taxon>
        <taxon>Mesorhizobium</taxon>
    </lineage>
</organism>
<dbReference type="AlphaFoldDB" id="A0A7C9VI18"/>
<keyword evidence="2" id="KW-1185">Reference proteome</keyword>
<evidence type="ECO:0000313" key="2">
    <source>
        <dbReference type="Proteomes" id="UP000481252"/>
    </source>
</evidence>
<gene>
    <name evidence="1" type="ORF">G6N74_28430</name>
</gene>
<accession>A0A7C9VI18</accession>
<name>A0A7C9VI18_9HYPH</name>
<sequence length="56" mass="6365">MEDAFGFLHWHPVVFWESTLTEFLSARDGLNRANGVEEKPQGPSDDDLDALVRQYG</sequence>
<comment type="caution">
    <text evidence="1">The sequence shown here is derived from an EMBL/GenBank/DDBJ whole genome shotgun (WGS) entry which is preliminary data.</text>
</comment>
<reference evidence="1 2" key="1">
    <citation type="submission" date="2020-02" db="EMBL/GenBank/DDBJ databases">
        <title>Genome sequence of the type strain CGMCC 1.15528 of Mesorhizobium zhangyense.</title>
        <authorList>
            <person name="Gao J."/>
            <person name="Sun J."/>
        </authorList>
    </citation>
    <scope>NUCLEOTIDE SEQUENCE [LARGE SCALE GENOMIC DNA]</scope>
    <source>
        <strain evidence="1 2">CGMCC 1.15528</strain>
    </source>
</reference>
<dbReference type="Proteomes" id="UP000481252">
    <property type="component" value="Unassembled WGS sequence"/>
</dbReference>